<evidence type="ECO:0000313" key="2">
    <source>
        <dbReference type="EMBL" id="CAE7390799.1"/>
    </source>
</evidence>
<evidence type="ECO:0000313" key="3">
    <source>
        <dbReference type="Proteomes" id="UP000601435"/>
    </source>
</evidence>
<keyword evidence="3" id="KW-1185">Reference proteome</keyword>
<dbReference type="InterPro" id="IPR029063">
    <property type="entry name" value="SAM-dependent_MTases_sf"/>
</dbReference>
<reference evidence="2" key="1">
    <citation type="submission" date="2021-02" db="EMBL/GenBank/DDBJ databases">
        <authorList>
            <person name="Dougan E. K."/>
            <person name="Rhodes N."/>
            <person name="Thang M."/>
            <person name="Chan C."/>
        </authorList>
    </citation>
    <scope>NUCLEOTIDE SEQUENCE</scope>
</reference>
<dbReference type="AlphaFoldDB" id="A0A812Q3P5"/>
<protein>
    <submittedName>
        <fullName evidence="2">Uncharacterized protein</fullName>
    </submittedName>
</protein>
<dbReference type="Proteomes" id="UP000601435">
    <property type="component" value="Unassembled WGS sequence"/>
</dbReference>
<evidence type="ECO:0000256" key="1">
    <source>
        <dbReference type="SAM" id="MobiDB-lite"/>
    </source>
</evidence>
<dbReference type="SUPFAM" id="SSF53335">
    <property type="entry name" value="S-adenosyl-L-methionine-dependent methyltransferases"/>
    <property type="match status" value="1"/>
</dbReference>
<comment type="caution">
    <text evidence="2">The sequence shown here is derived from an EMBL/GenBank/DDBJ whole genome shotgun (WGS) entry which is preliminary data.</text>
</comment>
<dbReference type="OrthoDB" id="205615at2759"/>
<dbReference type="Gene3D" id="3.40.50.150">
    <property type="entry name" value="Vaccinia Virus protein VP39"/>
    <property type="match status" value="1"/>
</dbReference>
<gene>
    <name evidence="2" type="ORF">SNEC2469_LOCUS10618</name>
</gene>
<sequence length="126" mass="14197">MPTEQQIFEDFLFEAAATSTAVALQVLDFGCGDGRYLQQFLRSAEALRTRGRVLRVVAYEVSAEALRSFHAQEPKLQITFHCPLERCPYAGTPRGPREDRRAAEGGGKQSHRFMLATSVRIRTMYS</sequence>
<name>A0A812Q3P5_9DINO</name>
<dbReference type="EMBL" id="CAJNJA010016919">
    <property type="protein sequence ID" value="CAE7390799.1"/>
    <property type="molecule type" value="Genomic_DNA"/>
</dbReference>
<feature type="region of interest" description="Disordered" evidence="1">
    <location>
        <begin position="90"/>
        <end position="109"/>
    </location>
</feature>
<organism evidence="2 3">
    <name type="scientific">Symbiodinium necroappetens</name>
    <dbReference type="NCBI Taxonomy" id="1628268"/>
    <lineage>
        <taxon>Eukaryota</taxon>
        <taxon>Sar</taxon>
        <taxon>Alveolata</taxon>
        <taxon>Dinophyceae</taxon>
        <taxon>Suessiales</taxon>
        <taxon>Symbiodiniaceae</taxon>
        <taxon>Symbiodinium</taxon>
    </lineage>
</organism>
<accession>A0A812Q3P5</accession>
<proteinExistence type="predicted"/>